<sequence length="197" mass="20820">MSPAQLDWAIPRVFVLALPGISRFGAADSCTPAPHCSPGSEPSPSLFQEVSSRGIVEEQRSIPQPLWGTARRRIPSHMDIDHSSQAVGADPMPTSRPWKQGMKGSDATSVSDQPGGFTAYPTPALPLPSALPEAMESCGRIKQWKFQVLQSSGTAAPPEDGTGKEVQYSPPHLETLGGTSAKGKRRPLEIGIGLGGN</sequence>
<evidence type="ECO:0000313" key="2">
    <source>
        <dbReference type="EMBL" id="TRZ07053.1"/>
    </source>
</evidence>
<feature type="region of interest" description="Disordered" evidence="1">
    <location>
        <begin position="83"/>
        <end position="112"/>
    </location>
</feature>
<evidence type="ECO:0000256" key="1">
    <source>
        <dbReference type="SAM" id="MobiDB-lite"/>
    </source>
</evidence>
<organism evidence="2 3">
    <name type="scientific">Zosterops borbonicus</name>
    <dbReference type="NCBI Taxonomy" id="364589"/>
    <lineage>
        <taxon>Eukaryota</taxon>
        <taxon>Metazoa</taxon>
        <taxon>Chordata</taxon>
        <taxon>Craniata</taxon>
        <taxon>Vertebrata</taxon>
        <taxon>Euteleostomi</taxon>
        <taxon>Archelosauria</taxon>
        <taxon>Archosauria</taxon>
        <taxon>Dinosauria</taxon>
        <taxon>Saurischia</taxon>
        <taxon>Theropoda</taxon>
        <taxon>Coelurosauria</taxon>
        <taxon>Aves</taxon>
        <taxon>Neognathae</taxon>
        <taxon>Neoaves</taxon>
        <taxon>Telluraves</taxon>
        <taxon>Australaves</taxon>
        <taxon>Passeriformes</taxon>
        <taxon>Sylvioidea</taxon>
        <taxon>Zosteropidae</taxon>
        <taxon>Zosterops</taxon>
    </lineage>
</organism>
<evidence type="ECO:0000313" key="3">
    <source>
        <dbReference type="Proteomes" id="UP000796761"/>
    </source>
</evidence>
<gene>
    <name evidence="2" type="ORF">HGM15179_020056</name>
</gene>
<comment type="caution">
    <text evidence="2">The sequence shown here is derived from an EMBL/GenBank/DDBJ whole genome shotgun (WGS) entry which is preliminary data.</text>
</comment>
<name>A0A8K1D7L9_9PASS</name>
<reference evidence="2" key="1">
    <citation type="submission" date="2019-04" db="EMBL/GenBank/DDBJ databases">
        <title>Genome assembly of Zosterops borbonicus 15179.</title>
        <authorList>
            <person name="Leroy T."/>
            <person name="Anselmetti Y."/>
            <person name="Tilak M.-K."/>
            <person name="Nabholz B."/>
        </authorList>
    </citation>
    <scope>NUCLEOTIDE SEQUENCE</scope>
    <source>
        <strain evidence="2">HGM_15179</strain>
        <tissue evidence="2">Muscle</tissue>
    </source>
</reference>
<protein>
    <submittedName>
        <fullName evidence="2">Uncharacterized protein</fullName>
    </submittedName>
</protein>
<keyword evidence="3" id="KW-1185">Reference proteome</keyword>
<dbReference type="AlphaFoldDB" id="A0A8K1D7L9"/>
<dbReference type="Proteomes" id="UP000796761">
    <property type="component" value="Unassembled WGS sequence"/>
</dbReference>
<proteinExistence type="predicted"/>
<dbReference type="EMBL" id="SWJQ01002006">
    <property type="protein sequence ID" value="TRZ07053.1"/>
    <property type="molecule type" value="Genomic_DNA"/>
</dbReference>
<accession>A0A8K1D7L9</accession>
<feature type="region of interest" description="Disordered" evidence="1">
    <location>
        <begin position="150"/>
        <end position="197"/>
    </location>
</feature>